<dbReference type="InterPro" id="IPR012657">
    <property type="entry name" value="23S_rRNA-intervening_sequence"/>
</dbReference>
<dbReference type="CDD" id="cd16377">
    <property type="entry name" value="23S_rRNA_IVP_like"/>
    <property type="match status" value="1"/>
</dbReference>
<dbReference type="AlphaFoldDB" id="A0A4R8HKY4"/>
<organism evidence="1 2">
    <name type="scientific">Orenia marismortui</name>
    <dbReference type="NCBI Taxonomy" id="46469"/>
    <lineage>
        <taxon>Bacteria</taxon>
        <taxon>Bacillati</taxon>
        <taxon>Bacillota</taxon>
        <taxon>Clostridia</taxon>
        <taxon>Halanaerobiales</taxon>
        <taxon>Halobacteroidaceae</taxon>
        <taxon>Orenia</taxon>
    </lineage>
</organism>
<dbReference type="PANTHER" id="PTHR38471">
    <property type="entry name" value="FOUR HELIX BUNDLE PROTEIN"/>
    <property type="match status" value="1"/>
</dbReference>
<dbReference type="PANTHER" id="PTHR38471:SF2">
    <property type="entry name" value="FOUR HELIX BUNDLE PROTEIN"/>
    <property type="match status" value="1"/>
</dbReference>
<dbReference type="RefSeq" id="WP_134114476.1">
    <property type="nucleotide sequence ID" value="NZ_SOEG01000002.1"/>
</dbReference>
<dbReference type="Proteomes" id="UP000295832">
    <property type="component" value="Unassembled WGS sequence"/>
</dbReference>
<evidence type="ECO:0000313" key="2">
    <source>
        <dbReference type="Proteomes" id="UP000295832"/>
    </source>
</evidence>
<dbReference type="Pfam" id="PF05635">
    <property type="entry name" value="23S_rRNA_IVP"/>
    <property type="match status" value="1"/>
</dbReference>
<dbReference type="Gene3D" id="1.20.1440.60">
    <property type="entry name" value="23S rRNA-intervening sequence"/>
    <property type="match status" value="1"/>
</dbReference>
<proteinExistence type="predicted"/>
<protein>
    <submittedName>
        <fullName evidence="1">Four helix bundle protein</fullName>
    </submittedName>
</protein>
<reference evidence="1 2" key="1">
    <citation type="submission" date="2019-03" db="EMBL/GenBank/DDBJ databases">
        <title>Subsurface microbial communities from deep shales in Ohio and West Virginia, USA.</title>
        <authorList>
            <person name="Wrighton K."/>
        </authorList>
    </citation>
    <scope>NUCLEOTIDE SEQUENCE [LARGE SCALE GENOMIC DNA]</scope>
    <source>
        <strain evidence="1 2">MSL 6dP</strain>
    </source>
</reference>
<sequence length="115" mass="13284">MKTVEELNVFKKSHELVIKLYKLTIYFPKEEKYGLISQVRRAAASINANLMEGSHRNTRGEYKQFIGISRGSVGELKYHLLLAKDLGYISKEEYLEFKDKINEVSRMLTGLLKAL</sequence>
<accession>A0A4R8HKY4</accession>
<dbReference type="NCBIfam" id="TIGR02436">
    <property type="entry name" value="four helix bundle protein"/>
    <property type="match status" value="1"/>
</dbReference>
<gene>
    <name evidence="1" type="ORF">C7959_10252</name>
</gene>
<dbReference type="EMBL" id="SOEG01000002">
    <property type="protein sequence ID" value="TDX58914.1"/>
    <property type="molecule type" value="Genomic_DNA"/>
</dbReference>
<keyword evidence="2" id="KW-1185">Reference proteome</keyword>
<name>A0A4R8HKY4_9FIRM</name>
<evidence type="ECO:0000313" key="1">
    <source>
        <dbReference type="EMBL" id="TDX58914.1"/>
    </source>
</evidence>
<comment type="caution">
    <text evidence="1">The sequence shown here is derived from an EMBL/GenBank/DDBJ whole genome shotgun (WGS) entry which is preliminary data.</text>
</comment>
<dbReference type="SUPFAM" id="SSF158446">
    <property type="entry name" value="IVS-encoded protein-like"/>
    <property type="match status" value="1"/>
</dbReference>
<dbReference type="InterPro" id="IPR036583">
    <property type="entry name" value="23S_rRNA_IVS_sf"/>
</dbReference>